<keyword evidence="3" id="KW-1185">Reference proteome</keyword>
<feature type="transmembrane region" description="Helical" evidence="1">
    <location>
        <begin position="235"/>
        <end position="254"/>
    </location>
</feature>
<sequence length="264" mass="27573">MTALATIGYFASFSLEVFKSIPSTLALYPKEVLRQLKDIAWGSGALLVGGGTVGVMALLSVAAGTSIGIEGFNGLEIVGLAPLTGFISASANTRELAPLIAALALGAQVGCRFTAQIGSMKIYEEIDALEVMAVSPMRYVVTTRVVATMLAILPLYLIGLIGSYAASQISVVVLFGQSPGQYDHYFSTFIQGRDVFLSVIKILIFALVIALIHTWYGMKVGGGPAAVGEATGTAIRASIVSIVVLDMGLTLLFWGGDPGFRISG</sequence>
<comment type="caution">
    <text evidence="2">The sequence shown here is derived from an EMBL/GenBank/DDBJ whole genome shotgun (WGS) entry which is preliminary data.</text>
</comment>
<dbReference type="AlphaFoldDB" id="A0A417XW67"/>
<proteinExistence type="predicted"/>
<dbReference type="InterPro" id="IPR030802">
    <property type="entry name" value="Permease_MalE"/>
</dbReference>
<accession>A0A417XW67</accession>
<feature type="transmembrane region" description="Helical" evidence="1">
    <location>
        <begin position="6"/>
        <end position="28"/>
    </location>
</feature>
<feature type="transmembrane region" description="Helical" evidence="1">
    <location>
        <begin position="195"/>
        <end position="215"/>
    </location>
</feature>
<dbReference type="EMBL" id="QXGH01000032">
    <property type="protein sequence ID" value="RHW24510.1"/>
    <property type="molecule type" value="Genomic_DNA"/>
</dbReference>
<feature type="transmembrane region" description="Helical" evidence="1">
    <location>
        <begin position="145"/>
        <end position="175"/>
    </location>
</feature>
<evidence type="ECO:0000256" key="1">
    <source>
        <dbReference type="SAM" id="Phobius"/>
    </source>
</evidence>
<dbReference type="GO" id="GO:0005548">
    <property type="term" value="F:phospholipid transporter activity"/>
    <property type="evidence" value="ECO:0007669"/>
    <property type="project" value="TreeGrafter"/>
</dbReference>
<dbReference type="GO" id="GO:0043190">
    <property type="term" value="C:ATP-binding cassette (ABC) transporter complex"/>
    <property type="evidence" value="ECO:0007669"/>
    <property type="project" value="InterPro"/>
</dbReference>
<evidence type="ECO:0000313" key="3">
    <source>
        <dbReference type="Proteomes" id="UP000283644"/>
    </source>
</evidence>
<evidence type="ECO:0000313" key="2">
    <source>
        <dbReference type="EMBL" id="RHW24510.1"/>
    </source>
</evidence>
<keyword evidence="1" id="KW-0812">Transmembrane</keyword>
<reference evidence="2 3" key="1">
    <citation type="submission" date="2018-09" db="EMBL/GenBank/DDBJ databases">
        <title>Genome sequencing of Nocardioides immobilis CCTCC AB 2017083 for comparison to Nocardioides silvaticus.</title>
        <authorList>
            <person name="Li C."/>
            <person name="Wang G."/>
        </authorList>
    </citation>
    <scope>NUCLEOTIDE SEQUENCE [LARGE SCALE GENOMIC DNA]</scope>
    <source>
        <strain evidence="2 3">CCTCC AB 2017083</strain>
    </source>
</reference>
<keyword evidence="1" id="KW-0472">Membrane</keyword>
<dbReference type="Pfam" id="PF02405">
    <property type="entry name" value="MlaE"/>
    <property type="match status" value="1"/>
</dbReference>
<dbReference type="OrthoDB" id="3745645at2"/>
<name>A0A417XW67_9ACTN</name>
<protein>
    <submittedName>
        <fullName evidence="2">ABC transporter permease</fullName>
    </submittedName>
</protein>
<dbReference type="PANTHER" id="PTHR30188">
    <property type="entry name" value="ABC TRANSPORTER PERMEASE PROTEIN-RELATED"/>
    <property type="match status" value="1"/>
</dbReference>
<gene>
    <name evidence="2" type="ORF">D0Z08_24365</name>
</gene>
<keyword evidence="1" id="KW-1133">Transmembrane helix</keyword>
<dbReference type="PANTHER" id="PTHR30188:SF13">
    <property type="entry name" value="CONSERVED HYPOTHETICAL INTEGRAL MEMBRANE PROTEIN YRBE3B"/>
    <property type="match status" value="1"/>
</dbReference>
<organism evidence="2 3">
    <name type="scientific">Nocardioides immobilis</name>
    <dbReference type="NCBI Taxonomy" id="2049295"/>
    <lineage>
        <taxon>Bacteria</taxon>
        <taxon>Bacillati</taxon>
        <taxon>Actinomycetota</taxon>
        <taxon>Actinomycetes</taxon>
        <taxon>Propionibacteriales</taxon>
        <taxon>Nocardioidaceae</taxon>
        <taxon>Nocardioides</taxon>
    </lineage>
</organism>
<feature type="transmembrane region" description="Helical" evidence="1">
    <location>
        <begin position="40"/>
        <end position="63"/>
    </location>
</feature>
<dbReference type="Proteomes" id="UP000283644">
    <property type="component" value="Unassembled WGS sequence"/>
</dbReference>